<sequence length="111" mass="12023">MAVLTHNRGVYAVAISPDGRFVATAGAENTVLLWTSDGTPWGTLSGHHDAVESVQFTRGGLLSASRDGTVRFWDLDLERLARKVCDWATAPLTVAEWQRSAPGVEYNPPCP</sequence>
<comment type="caution">
    <text evidence="4">The sequence shown here is derived from an EMBL/GenBank/DDBJ whole genome shotgun (WGS) entry which is preliminary data.</text>
</comment>
<accession>A0ABW2TPY8</accession>
<dbReference type="Pfam" id="PF00400">
    <property type="entry name" value="WD40"/>
    <property type="match status" value="2"/>
</dbReference>
<dbReference type="InterPro" id="IPR001680">
    <property type="entry name" value="WD40_rpt"/>
</dbReference>
<keyword evidence="5" id="KW-1185">Reference proteome</keyword>
<keyword evidence="1 3" id="KW-0853">WD repeat</keyword>
<dbReference type="EMBL" id="JBHTEY010000004">
    <property type="protein sequence ID" value="MFC7615586.1"/>
    <property type="molecule type" value="Genomic_DNA"/>
</dbReference>
<dbReference type="PANTHER" id="PTHR19848:SF8">
    <property type="entry name" value="F-BOX AND WD REPEAT DOMAIN CONTAINING 7"/>
    <property type="match status" value="1"/>
</dbReference>
<dbReference type="InterPro" id="IPR019775">
    <property type="entry name" value="WD40_repeat_CS"/>
</dbReference>
<proteinExistence type="predicted"/>
<name>A0ABW2TPY8_9PSEU</name>
<dbReference type="SUPFAM" id="SSF50978">
    <property type="entry name" value="WD40 repeat-like"/>
    <property type="match status" value="1"/>
</dbReference>
<dbReference type="InterPro" id="IPR015943">
    <property type="entry name" value="WD40/YVTN_repeat-like_dom_sf"/>
</dbReference>
<dbReference type="SMART" id="SM00320">
    <property type="entry name" value="WD40"/>
    <property type="match status" value="2"/>
</dbReference>
<evidence type="ECO:0000256" key="1">
    <source>
        <dbReference type="ARBA" id="ARBA00022574"/>
    </source>
</evidence>
<dbReference type="PROSITE" id="PS00678">
    <property type="entry name" value="WD_REPEATS_1"/>
    <property type="match status" value="1"/>
</dbReference>
<evidence type="ECO:0000313" key="4">
    <source>
        <dbReference type="EMBL" id="MFC7615586.1"/>
    </source>
</evidence>
<organism evidence="4 5">
    <name type="scientific">Actinokineospora soli</name>
    <dbReference type="NCBI Taxonomy" id="1048753"/>
    <lineage>
        <taxon>Bacteria</taxon>
        <taxon>Bacillati</taxon>
        <taxon>Actinomycetota</taxon>
        <taxon>Actinomycetes</taxon>
        <taxon>Pseudonocardiales</taxon>
        <taxon>Pseudonocardiaceae</taxon>
        <taxon>Actinokineospora</taxon>
    </lineage>
</organism>
<dbReference type="InterPro" id="IPR036322">
    <property type="entry name" value="WD40_repeat_dom_sf"/>
</dbReference>
<evidence type="ECO:0000256" key="3">
    <source>
        <dbReference type="PROSITE-ProRule" id="PRU00221"/>
    </source>
</evidence>
<evidence type="ECO:0000313" key="5">
    <source>
        <dbReference type="Proteomes" id="UP001596512"/>
    </source>
</evidence>
<dbReference type="PANTHER" id="PTHR19848">
    <property type="entry name" value="WD40 REPEAT PROTEIN"/>
    <property type="match status" value="1"/>
</dbReference>
<reference evidence="5" key="1">
    <citation type="journal article" date="2019" name="Int. J. Syst. Evol. Microbiol.">
        <title>The Global Catalogue of Microorganisms (GCM) 10K type strain sequencing project: providing services to taxonomists for standard genome sequencing and annotation.</title>
        <authorList>
            <consortium name="The Broad Institute Genomics Platform"/>
            <consortium name="The Broad Institute Genome Sequencing Center for Infectious Disease"/>
            <person name="Wu L."/>
            <person name="Ma J."/>
        </authorList>
    </citation>
    <scope>NUCLEOTIDE SEQUENCE [LARGE SCALE GENOMIC DNA]</scope>
    <source>
        <strain evidence="5">JCM 17695</strain>
    </source>
</reference>
<gene>
    <name evidence="4" type="ORF">ACFQV2_20840</name>
</gene>
<protein>
    <submittedName>
        <fullName evidence="4">WD40 repeat domain-containing protein</fullName>
    </submittedName>
</protein>
<evidence type="ECO:0000256" key="2">
    <source>
        <dbReference type="ARBA" id="ARBA00022737"/>
    </source>
</evidence>
<dbReference type="PROSITE" id="PS50294">
    <property type="entry name" value="WD_REPEATS_REGION"/>
    <property type="match status" value="2"/>
</dbReference>
<dbReference type="Proteomes" id="UP001596512">
    <property type="component" value="Unassembled WGS sequence"/>
</dbReference>
<dbReference type="PROSITE" id="PS50082">
    <property type="entry name" value="WD_REPEATS_2"/>
    <property type="match status" value="2"/>
</dbReference>
<keyword evidence="2" id="KW-0677">Repeat</keyword>
<feature type="repeat" description="WD" evidence="3">
    <location>
        <begin position="3"/>
        <end position="34"/>
    </location>
</feature>
<feature type="repeat" description="WD" evidence="3">
    <location>
        <begin position="44"/>
        <end position="83"/>
    </location>
</feature>
<dbReference type="Gene3D" id="2.130.10.10">
    <property type="entry name" value="YVTN repeat-like/Quinoprotein amine dehydrogenase"/>
    <property type="match status" value="1"/>
</dbReference>